<evidence type="ECO:0000313" key="4">
    <source>
        <dbReference type="Proteomes" id="UP001205919"/>
    </source>
</evidence>
<dbReference type="Gene3D" id="6.10.140.530">
    <property type="match status" value="5"/>
</dbReference>
<evidence type="ECO:0000313" key="3">
    <source>
        <dbReference type="EMBL" id="MCQ4815215.1"/>
    </source>
</evidence>
<protein>
    <submittedName>
        <fullName evidence="3">Helicase associated domain protein</fullName>
    </submittedName>
</protein>
<feature type="domain" description="Helicase ATP-binding" evidence="1">
    <location>
        <begin position="16"/>
        <end position="157"/>
    </location>
</feature>
<dbReference type="Pfam" id="PF04851">
    <property type="entry name" value="ResIII"/>
    <property type="match status" value="1"/>
</dbReference>
<dbReference type="GO" id="GO:0003677">
    <property type="term" value="F:DNA binding"/>
    <property type="evidence" value="ECO:0007669"/>
    <property type="project" value="InterPro"/>
</dbReference>
<dbReference type="Pfam" id="PF03457">
    <property type="entry name" value="HA"/>
    <property type="match status" value="6"/>
</dbReference>
<dbReference type="InterPro" id="IPR006935">
    <property type="entry name" value="Helicase/UvrB_N"/>
</dbReference>
<dbReference type="GO" id="GO:0005524">
    <property type="term" value="F:ATP binding"/>
    <property type="evidence" value="ECO:0007669"/>
    <property type="project" value="InterPro"/>
</dbReference>
<dbReference type="PANTHER" id="PTHR33418">
    <property type="entry name" value="HELICASE-ASSOCIATED"/>
    <property type="match status" value="1"/>
</dbReference>
<dbReference type="RefSeq" id="WP_008713304.1">
    <property type="nucleotide sequence ID" value="NZ_CABKQM010000008.1"/>
</dbReference>
<dbReference type="EMBL" id="JANFYT010000030">
    <property type="protein sequence ID" value="MCQ4815215.1"/>
    <property type="molecule type" value="Genomic_DNA"/>
</dbReference>
<proteinExistence type="predicted"/>
<dbReference type="Pfam" id="PF00271">
    <property type="entry name" value="Helicase_C"/>
    <property type="match status" value="1"/>
</dbReference>
<dbReference type="InterPro" id="IPR001650">
    <property type="entry name" value="Helicase_C-like"/>
</dbReference>
<dbReference type="PROSITE" id="PS51192">
    <property type="entry name" value="HELICASE_ATP_BIND_1"/>
    <property type="match status" value="1"/>
</dbReference>
<dbReference type="PROSITE" id="PS51194">
    <property type="entry name" value="HELICASE_CTER"/>
    <property type="match status" value="1"/>
</dbReference>
<dbReference type="SUPFAM" id="SSF52540">
    <property type="entry name" value="P-loop containing nucleoside triphosphate hydrolases"/>
    <property type="match status" value="1"/>
</dbReference>
<dbReference type="SMART" id="SM00490">
    <property type="entry name" value="HELICc"/>
    <property type="match status" value="1"/>
</dbReference>
<dbReference type="InterPro" id="IPR014001">
    <property type="entry name" value="Helicase_ATP-bd"/>
</dbReference>
<dbReference type="InterPro" id="IPR027417">
    <property type="entry name" value="P-loop_NTPase"/>
</dbReference>
<dbReference type="PANTHER" id="PTHR33418:SF1">
    <property type="entry name" value="HELICASE-ASSOCIATED DOMAIN-CONTAINING PROTEIN"/>
    <property type="match status" value="1"/>
</dbReference>
<dbReference type="GO" id="GO:0016787">
    <property type="term" value="F:hydrolase activity"/>
    <property type="evidence" value="ECO:0007669"/>
    <property type="project" value="InterPro"/>
</dbReference>
<dbReference type="Gene3D" id="3.40.50.300">
    <property type="entry name" value="P-loop containing nucleotide triphosphate hydrolases"/>
    <property type="match status" value="2"/>
</dbReference>
<dbReference type="InterPro" id="IPR005114">
    <property type="entry name" value="Helicase_assoc"/>
</dbReference>
<evidence type="ECO:0000259" key="1">
    <source>
        <dbReference type="PROSITE" id="PS51192"/>
    </source>
</evidence>
<gene>
    <name evidence="3" type="ORF">NE630_12305</name>
</gene>
<sequence>MISLFAHNQIAYSSVLSMLNDTGKAAVVHPTGTGKSFIGFKLAEDHPDASICWLSPSEYIFRTQMENLKSAGADIPRNIVFFTYAKLMLMPEEELSAIRPSYIILDEFHRCGAQMWGGGVERLLAMYPQAPVLGLSATNIRYLDNQRDMADELFDGNIASEMTLGEAIVRGILAPPTYVVSIYSCEKDLVKYQTRIKGAKTKAVRDEAQRRLDALRRALEKAEGLDIVFEKHMTDRQGKYLLFCSSVEHLNEIAAHVPQWFAKAAGGVSGDRYIADGANIHLYKAYADDPETSKAFAAFKADGSDALKLLLCIDMLNEGVHIDDIAGVILFRPTVSPIVYKQQIGRALSAGNNKKTVIIDVVNNIENLYSVSAIQEEMRSIIDCYRAAGDEDKIVNDSFTIIDEVKDSRRLFNELEESLSASWETMFGYARAYYLKQGNLYIPKRYKTKEGYSLGSWLNTQRLVYAGKIPGVLGKERTAKLESIDMSWKNRYDLSWERYYKALCAYKYQNGNIDVPANYVTPEGLDLGKWICNLRQAKSGGRRGYYLTDERIAALGKLGMIWDKLDYLWEQNYLACAEYYMRHHDLNIPANHASENGLRIGAWLRRMRKIRSGRLNGSAPLTKEQIARLDAIHMNWVDTRTRQWEYGYQQAAAHHKEFGTLDVAAGYVNKNGFPLGEWLRNHTDLNTKTGRTSIKVTPERRAKLDKLGFKWTVEDSWQKRIAACEEYLKGHGDLDVPANYVTDGIWLGKWLYECRRAYRGETEGKRLTKEQMRQLEELGMDWRTASERAWAERYETAARLFKTGSDTNAGQGGKTEERAKISQWIARQRTLHIQGKLTREQIEMLNMLNAAKTMRQRNSERGTV</sequence>
<dbReference type="AlphaFoldDB" id="A0AAW5K7U7"/>
<feature type="domain" description="Helicase C-terminal" evidence="2">
    <location>
        <begin position="224"/>
        <end position="389"/>
    </location>
</feature>
<evidence type="ECO:0000259" key="2">
    <source>
        <dbReference type="PROSITE" id="PS51194"/>
    </source>
</evidence>
<reference evidence="3 4" key="1">
    <citation type="submission" date="2022-06" db="EMBL/GenBank/DDBJ databases">
        <title>Isolation of gut microbiota from human fecal samples.</title>
        <authorList>
            <person name="Pamer E.G."/>
            <person name="Barat B."/>
            <person name="Waligurski E."/>
            <person name="Medina S."/>
            <person name="Paddock L."/>
            <person name="Mostad J."/>
        </authorList>
    </citation>
    <scope>NUCLEOTIDE SEQUENCE [LARGE SCALE GENOMIC DNA]</scope>
    <source>
        <strain evidence="3 4">DFI.9.90</strain>
    </source>
</reference>
<organism evidence="3 4">
    <name type="scientific">Cloacibacillus evryensis</name>
    <dbReference type="NCBI Taxonomy" id="508460"/>
    <lineage>
        <taxon>Bacteria</taxon>
        <taxon>Thermotogati</taxon>
        <taxon>Synergistota</taxon>
        <taxon>Synergistia</taxon>
        <taxon>Synergistales</taxon>
        <taxon>Synergistaceae</taxon>
        <taxon>Cloacibacillus</taxon>
    </lineage>
</organism>
<name>A0AAW5K7U7_9BACT</name>
<keyword evidence="4" id="KW-1185">Reference proteome</keyword>
<comment type="caution">
    <text evidence="3">The sequence shown here is derived from an EMBL/GenBank/DDBJ whole genome shotgun (WGS) entry which is preliminary data.</text>
</comment>
<accession>A0AAW5K7U7</accession>
<dbReference type="Proteomes" id="UP001205919">
    <property type="component" value="Unassembled WGS sequence"/>
</dbReference>